<evidence type="ECO:0000313" key="2">
    <source>
        <dbReference type="EMBL" id="VEL36919.1"/>
    </source>
</evidence>
<feature type="region of interest" description="Disordered" evidence="1">
    <location>
        <begin position="139"/>
        <end position="163"/>
    </location>
</feature>
<protein>
    <submittedName>
        <fullName evidence="2">Uncharacterized protein</fullName>
    </submittedName>
</protein>
<proteinExistence type="predicted"/>
<dbReference type="EMBL" id="CAAALY010253555">
    <property type="protein sequence ID" value="VEL36919.1"/>
    <property type="molecule type" value="Genomic_DNA"/>
</dbReference>
<dbReference type="Proteomes" id="UP000784294">
    <property type="component" value="Unassembled WGS sequence"/>
</dbReference>
<organism evidence="2 3">
    <name type="scientific">Protopolystoma xenopodis</name>
    <dbReference type="NCBI Taxonomy" id="117903"/>
    <lineage>
        <taxon>Eukaryota</taxon>
        <taxon>Metazoa</taxon>
        <taxon>Spiralia</taxon>
        <taxon>Lophotrochozoa</taxon>
        <taxon>Platyhelminthes</taxon>
        <taxon>Monogenea</taxon>
        <taxon>Polyopisthocotylea</taxon>
        <taxon>Polystomatidea</taxon>
        <taxon>Polystomatidae</taxon>
        <taxon>Protopolystoma</taxon>
    </lineage>
</organism>
<dbReference type="AlphaFoldDB" id="A0A3S5AH18"/>
<evidence type="ECO:0000256" key="1">
    <source>
        <dbReference type="SAM" id="MobiDB-lite"/>
    </source>
</evidence>
<sequence>MIDIGAKLDELLTFLRPTSHDSDANAVVLTNSCKVLSSSPSENCDRDTYFVGNQHYKPLNSINDTISTSGSVSMHNKNALNGEDEESGDQQLGLPWQPASLIERSNLLKADSIRRSGNISTVNVNNTYLPPYPFSPPATSSYSSISSSSSSTTSSISPSGSTLERLHQNAKSYAKSSISDDFLKIHSYNTAPNLSEVRHSTPSLEAKHENAGKCLALDMSGDIVVEQDTDLGLNLKSERQPFLALTEVECLRKSFC</sequence>
<keyword evidence="3" id="KW-1185">Reference proteome</keyword>
<comment type="caution">
    <text evidence="2">The sequence shown here is derived from an EMBL/GenBank/DDBJ whole genome shotgun (WGS) entry which is preliminary data.</text>
</comment>
<feature type="region of interest" description="Disordered" evidence="1">
    <location>
        <begin position="70"/>
        <end position="93"/>
    </location>
</feature>
<reference evidence="2" key="1">
    <citation type="submission" date="2018-11" db="EMBL/GenBank/DDBJ databases">
        <authorList>
            <consortium name="Pathogen Informatics"/>
        </authorList>
    </citation>
    <scope>NUCLEOTIDE SEQUENCE</scope>
</reference>
<feature type="compositionally biased region" description="Polar residues" evidence="1">
    <location>
        <begin position="70"/>
        <end position="79"/>
    </location>
</feature>
<accession>A0A3S5AH18</accession>
<evidence type="ECO:0000313" key="3">
    <source>
        <dbReference type="Proteomes" id="UP000784294"/>
    </source>
</evidence>
<name>A0A3S5AH18_9PLAT</name>
<feature type="compositionally biased region" description="Low complexity" evidence="1">
    <location>
        <begin position="139"/>
        <end position="162"/>
    </location>
</feature>
<gene>
    <name evidence="2" type="ORF">PXEA_LOCUS30359</name>
</gene>